<evidence type="ECO:0000313" key="2">
    <source>
        <dbReference type="EMBL" id="KAF1973202.1"/>
    </source>
</evidence>
<proteinExistence type="predicted"/>
<dbReference type="OrthoDB" id="5431248at2759"/>
<dbReference type="AlphaFoldDB" id="A0A6A5VB41"/>
<keyword evidence="3" id="KW-1185">Reference proteome</keyword>
<feature type="region of interest" description="Disordered" evidence="1">
    <location>
        <begin position="217"/>
        <end position="249"/>
    </location>
</feature>
<protein>
    <submittedName>
        <fullName evidence="2">Uncharacterized protein</fullName>
    </submittedName>
</protein>
<organism evidence="2 3">
    <name type="scientific">Bimuria novae-zelandiae CBS 107.79</name>
    <dbReference type="NCBI Taxonomy" id="1447943"/>
    <lineage>
        <taxon>Eukaryota</taxon>
        <taxon>Fungi</taxon>
        <taxon>Dikarya</taxon>
        <taxon>Ascomycota</taxon>
        <taxon>Pezizomycotina</taxon>
        <taxon>Dothideomycetes</taxon>
        <taxon>Pleosporomycetidae</taxon>
        <taxon>Pleosporales</taxon>
        <taxon>Massarineae</taxon>
        <taxon>Didymosphaeriaceae</taxon>
        <taxon>Bimuria</taxon>
    </lineage>
</organism>
<feature type="compositionally biased region" description="Low complexity" evidence="1">
    <location>
        <begin position="238"/>
        <end position="248"/>
    </location>
</feature>
<dbReference type="EMBL" id="ML976682">
    <property type="protein sequence ID" value="KAF1973202.1"/>
    <property type="molecule type" value="Genomic_DNA"/>
</dbReference>
<evidence type="ECO:0000313" key="3">
    <source>
        <dbReference type="Proteomes" id="UP000800036"/>
    </source>
</evidence>
<name>A0A6A5VB41_9PLEO</name>
<feature type="compositionally biased region" description="Low complexity" evidence="1">
    <location>
        <begin position="52"/>
        <end position="64"/>
    </location>
</feature>
<evidence type="ECO:0000256" key="1">
    <source>
        <dbReference type="SAM" id="MobiDB-lite"/>
    </source>
</evidence>
<dbReference type="Proteomes" id="UP000800036">
    <property type="component" value="Unassembled WGS sequence"/>
</dbReference>
<feature type="region of interest" description="Disordered" evidence="1">
    <location>
        <begin position="26"/>
        <end position="199"/>
    </location>
</feature>
<gene>
    <name evidence="2" type="ORF">BU23DRAFT_140038</name>
</gene>
<reference evidence="2" key="1">
    <citation type="journal article" date="2020" name="Stud. Mycol.">
        <title>101 Dothideomycetes genomes: a test case for predicting lifestyles and emergence of pathogens.</title>
        <authorList>
            <person name="Haridas S."/>
            <person name="Albert R."/>
            <person name="Binder M."/>
            <person name="Bloem J."/>
            <person name="Labutti K."/>
            <person name="Salamov A."/>
            <person name="Andreopoulos B."/>
            <person name="Baker S."/>
            <person name="Barry K."/>
            <person name="Bills G."/>
            <person name="Bluhm B."/>
            <person name="Cannon C."/>
            <person name="Castanera R."/>
            <person name="Culley D."/>
            <person name="Daum C."/>
            <person name="Ezra D."/>
            <person name="Gonzalez J."/>
            <person name="Henrissat B."/>
            <person name="Kuo A."/>
            <person name="Liang C."/>
            <person name="Lipzen A."/>
            <person name="Lutzoni F."/>
            <person name="Magnuson J."/>
            <person name="Mondo S."/>
            <person name="Nolan M."/>
            <person name="Ohm R."/>
            <person name="Pangilinan J."/>
            <person name="Park H.-J."/>
            <person name="Ramirez L."/>
            <person name="Alfaro M."/>
            <person name="Sun H."/>
            <person name="Tritt A."/>
            <person name="Yoshinaga Y."/>
            <person name="Zwiers L.-H."/>
            <person name="Turgeon B."/>
            <person name="Goodwin S."/>
            <person name="Spatafora J."/>
            <person name="Crous P."/>
            <person name="Grigoriev I."/>
        </authorList>
    </citation>
    <scope>NUCLEOTIDE SEQUENCE</scope>
    <source>
        <strain evidence="2">CBS 107.79</strain>
    </source>
</reference>
<sequence>MDWDDDGVPPPIRRASREALELQKALDEFSLDTNDLDDDDAAPPPIRRLRTSSLGSSPSKSFSKPPAPSPKQLVFPPDQDTDSARYATPPARTLVLPYSHSPLPTRTPAPKSNQTPDMRVNTGPAPSHDAFAPPLPNKSPLRSQPEPEPLKRNRLNNTRNFSYPFKDRSQTRLRLPSQPKYVNASSFRNPSRPLSYRNNSRMPYSLRRWSSLETIDSVQTTQETERESSLERSESVHTTDTTNTTNTSDSKRQFLSFCDDDKEEVGEEYDDTDTKICLLPHQLALCQFLRPLRIIHAHTRLQAAQCDLPLQRRMEAHLRNQQLHP</sequence>
<accession>A0A6A5VB41</accession>
<feature type="compositionally biased region" description="Basic and acidic residues" evidence="1">
    <location>
        <begin position="223"/>
        <end position="237"/>
    </location>
</feature>